<dbReference type="GO" id="GO:0016853">
    <property type="term" value="F:isomerase activity"/>
    <property type="evidence" value="ECO:0007669"/>
    <property type="project" value="UniProtKB-KW"/>
</dbReference>
<evidence type="ECO:0000313" key="5">
    <source>
        <dbReference type="Proteomes" id="UP001064933"/>
    </source>
</evidence>
<feature type="compositionally biased region" description="Low complexity" evidence="1">
    <location>
        <begin position="24"/>
        <end position="59"/>
    </location>
</feature>
<accession>A0ABY6AWY6</accession>
<protein>
    <submittedName>
        <fullName evidence="4">Chalcone isomerase family protein</fullName>
    </submittedName>
</protein>
<dbReference type="RefSeq" id="WP_261756086.1">
    <property type="nucleotide sequence ID" value="NZ_CP104562.2"/>
</dbReference>
<keyword evidence="4" id="KW-0413">Isomerase</keyword>
<dbReference type="InterPro" id="IPR016087">
    <property type="entry name" value="Chalcone_isomerase"/>
</dbReference>
<evidence type="ECO:0000256" key="1">
    <source>
        <dbReference type="SAM" id="MobiDB-lite"/>
    </source>
</evidence>
<feature type="region of interest" description="Disordered" evidence="1">
    <location>
        <begin position="24"/>
        <end position="63"/>
    </location>
</feature>
<reference evidence="4" key="1">
    <citation type="submission" date="2022-10" db="EMBL/GenBank/DDBJ databases">
        <title>Characterization and whole genome sequencing of a new Roseateles species, isolated from fresh water.</title>
        <authorList>
            <person name="Guliayeva D.Y."/>
            <person name="Akhremchuk A.E."/>
            <person name="Sikolenko M.A."/>
            <person name="Valentovich L.N."/>
            <person name="Sidarenka A.V."/>
        </authorList>
    </citation>
    <scope>NUCLEOTIDE SEQUENCE</scope>
    <source>
        <strain evidence="4">BIM B-1768</strain>
    </source>
</reference>
<proteinExistence type="predicted"/>
<feature type="chain" id="PRO_5045189571" evidence="2">
    <location>
        <begin position="21"/>
        <end position="228"/>
    </location>
</feature>
<keyword evidence="5" id="KW-1185">Reference proteome</keyword>
<feature type="signal peptide" evidence="2">
    <location>
        <begin position="1"/>
        <end position="20"/>
    </location>
</feature>
<dbReference type="Proteomes" id="UP001064933">
    <property type="component" value="Chromosome"/>
</dbReference>
<gene>
    <name evidence="4" type="ORF">N4261_14945</name>
</gene>
<evidence type="ECO:0000256" key="2">
    <source>
        <dbReference type="SAM" id="SignalP"/>
    </source>
</evidence>
<organism evidence="4 5">
    <name type="scientific">Roseateles amylovorans</name>
    <dbReference type="NCBI Taxonomy" id="2978473"/>
    <lineage>
        <taxon>Bacteria</taxon>
        <taxon>Pseudomonadati</taxon>
        <taxon>Pseudomonadota</taxon>
        <taxon>Betaproteobacteria</taxon>
        <taxon>Burkholderiales</taxon>
        <taxon>Sphaerotilaceae</taxon>
        <taxon>Roseateles</taxon>
    </lineage>
</organism>
<evidence type="ECO:0000313" key="4">
    <source>
        <dbReference type="EMBL" id="UXH76356.1"/>
    </source>
</evidence>
<name>A0ABY6AWY6_9BURK</name>
<keyword evidence="2" id="KW-0732">Signal</keyword>
<feature type="domain" description="Chalcone isomerase" evidence="3">
    <location>
        <begin position="90"/>
        <end position="221"/>
    </location>
</feature>
<evidence type="ECO:0000259" key="3">
    <source>
        <dbReference type="Pfam" id="PF16036"/>
    </source>
</evidence>
<dbReference type="Pfam" id="PF16036">
    <property type="entry name" value="Chalcone_3"/>
    <property type="match status" value="1"/>
</dbReference>
<dbReference type="EMBL" id="CP104562">
    <property type="protein sequence ID" value="UXH76356.1"/>
    <property type="molecule type" value="Genomic_DNA"/>
</dbReference>
<sequence>MKSLAPLLLLLLGAAAWAHAQAPSSAAPPVTSAPATAGMTGSPAAVAAAPTPQATARSAEGAPAMPANVPAEVAQAWPSARVVGQGPFRYFGFKVYDTRLWMTAEGDPAKWLQQPMALELRYARTLEGAAIADRSLQEMRRQGAIAETDAARWLAAMRAAFPNVVEGDRLVGLSDGRGLVRFFHNGRQTASFEDADFARRFFGIWLLPTTSATGLRDALLGPAAKARP</sequence>